<dbReference type="EMBL" id="OX459121">
    <property type="protein sequence ID" value="CAI9104350.1"/>
    <property type="molecule type" value="Genomic_DNA"/>
</dbReference>
<keyword evidence="2" id="KW-0805">Transcription regulation</keyword>
<gene>
    <name evidence="9" type="ORF">OLC1_LOCUS13292</name>
</gene>
<keyword evidence="6" id="KW-0175">Coiled coil</keyword>
<protein>
    <submittedName>
        <fullName evidence="9">OLC1v1003003C1</fullName>
    </submittedName>
</protein>
<feature type="coiled-coil region" evidence="6">
    <location>
        <begin position="824"/>
        <end position="858"/>
    </location>
</feature>
<comment type="subcellular location">
    <subcellularLocation>
        <location evidence="1">Nucleus</location>
    </subcellularLocation>
</comment>
<evidence type="ECO:0000259" key="8">
    <source>
        <dbReference type="PROSITE" id="PS50863"/>
    </source>
</evidence>
<evidence type="ECO:0000256" key="3">
    <source>
        <dbReference type="ARBA" id="ARBA00023125"/>
    </source>
</evidence>
<dbReference type="InterPro" id="IPR044837">
    <property type="entry name" value="REM16-like"/>
</dbReference>
<reference evidence="9" key="1">
    <citation type="submission" date="2023-03" db="EMBL/GenBank/DDBJ databases">
        <authorList>
            <person name="Julca I."/>
        </authorList>
    </citation>
    <scope>NUCLEOTIDE SEQUENCE</scope>
</reference>
<dbReference type="GO" id="GO:0003677">
    <property type="term" value="F:DNA binding"/>
    <property type="evidence" value="ECO:0007669"/>
    <property type="project" value="UniProtKB-KW"/>
</dbReference>
<feature type="coiled-coil region" evidence="6">
    <location>
        <begin position="1"/>
        <end position="28"/>
    </location>
</feature>
<dbReference type="PANTHER" id="PTHR31391">
    <property type="entry name" value="B3 DOMAIN-CONTAINING PROTEIN OS11G0197600-RELATED"/>
    <property type="match status" value="1"/>
</dbReference>
<organism evidence="9 10">
    <name type="scientific">Oldenlandia corymbosa var. corymbosa</name>
    <dbReference type="NCBI Taxonomy" id="529605"/>
    <lineage>
        <taxon>Eukaryota</taxon>
        <taxon>Viridiplantae</taxon>
        <taxon>Streptophyta</taxon>
        <taxon>Embryophyta</taxon>
        <taxon>Tracheophyta</taxon>
        <taxon>Spermatophyta</taxon>
        <taxon>Magnoliopsida</taxon>
        <taxon>eudicotyledons</taxon>
        <taxon>Gunneridae</taxon>
        <taxon>Pentapetalae</taxon>
        <taxon>asterids</taxon>
        <taxon>lamiids</taxon>
        <taxon>Gentianales</taxon>
        <taxon>Rubiaceae</taxon>
        <taxon>Rubioideae</taxon>
        <taxon>Spermacoceae</taxon>
        <taxon>Hedyotis-Oldenlandia complex</taxon>
        <taxon>Oldenlandia</taxon>
    </lineage>
</organism>
<evidence type="ECO:0000256" key="5">
    <source>
        <dbReference type="ARBA" id="ARBA00023242"/>
    </source>
</evidence>
<sequence>MKSLEARLQKVKKERIQLFTEMENLNRQIKMGESSFLEAQAPCMSKRSEMECIQQRDDKQGPKPNPNEAEPVSVAGEDQMSICASKGKPNDHPSSCFEDMREGPLNVVPRRIRSKQPKKKFWKVRNKLDVSPSVKKRAEEIEAKLHPEYPKFAKILQRSHVSKEYILNLPRDFCEEHMPRQVAKFILKDQDGIPYETEFHPASVGYLRAGWKNFAIYHHLVEGDAIIFQLIKTRTFKVYIVKSTEFVDFQDFNIFVNGSELDFKLPDTRFKYYELCKAQKSYLHAGFLQTIDPATAVHIISNAVGIADAIRSATVFTAESIFADWDQTLTGFEILGLDVGFLRDRVSKLAGLAKQAEDSPPAKRLKQVTVEWNQKGEEMETASVERNLIREEIKTLEAKLKTFEAKLLQVEQERAELFVEKEALNEEIKKDESRFLEEAQAPCTLFIPETSRKRSEMMKENLQYYNLQHQEDEVESFSDIDEDQMLAHLSACRRKPIDHPLPSSSERTSKKFGRVCNRWTVSSSIIERANLDPRYPSFAKLLLPSHVTNTYTLIFPKGFCKSYMPAHDVECSLQDEHGKLYQTIFQPGSTCVIRVGWRDFAINHGLRAGDAVAFQLTGKYKFKVYIVRSTSLGVHGSTKLSLLEKNNDGMHCGGGAAQEKGSRGYEKSTSKQLELSKAKGATKYESSTAFVNFPDSNMLINGGMLDLKLPDTRRPKYYELCKDQRSYLHSGFHKPAHPESAVASTSNAVDIAEAIRCSNISTVKANFAYWDEALKGLESRGLEVGFLRARLTKLVGLAERAEDSPRAKRLKQATVEWSLKGEECNMIQEEMKTLEAKLKSLEAKLQKVKQERVKLFHEIETSNVQIKMDESRFLEEAKAPW</sequence>
<dbReference type="Proteomes" id="UP001161247">
    <property type="component" value="Chromosome 4"/>
</dbReference>
<evidence type="ECO:0000256" key="6">
    <source>
        <dbReference type="SAM" id="Coils"/>
    </source>
</evidence>
<dbReference type="InterPro" id="IPR015300">
    <property type="entry name" value="DNA-bd_pseudobarrel_sf"/>
</dbReference>
<feature type="region of interest" description="Disordered" evidence="7">
    <location>
        <begin position="47"/>
        <end position="72"/>
    </location>
</feature>
<dbReference type="Pfam" id="PF02362">
    <property type="entry name" value="B3"/>
    <property type="match status" value="2"/>
</dbReference>
<evidence type="ECO:0000256" key="4">
    <source>
        <dbReference type="ARBA" id="ARBA00023163"/>
    </source>
</evidence>
<dbReference type="AlphaFoldDB" id="A0AAV1D921"/>
<evidence type="ECO:0000256" key="1">
    <source>
        <dbReference type="ARBA" id="ARBA00004123"/>
    </source>
</evidence>
<evidence type="ECO:0000256" key="7">
    <source>
        <dbReference type="SAM" id="MobiDB-lite"/>
    </source>
</evidence>
<feature type="region of interest" description="Disordered" evidence="7">
    <location>
        <begin position="652"/>
        <end position="671"/>
    </location>
</feature>
<evidence type="ECO:0000313" key="10">
    <source>
        <dbReference type="Proteomes" id="UP001161247"/>
    </source>
</evidence>
<feature type="domain" description="TF-B3" evidence="8">
    <location>
        <begin position="538"/>
        <end position="630"/>
    </location>
</feature>
<dbReference type="CDD" id="cd10017">
    <property type="entry name" value="B3_DNA"/>
    <property type="match status" value="2"/>
</dbReference>
<keyword evidence="3" id="KW-0238">DNA-binding</keyword>
<feature type="compositionally biased region" description="Basic and acidic residues" evidence="7">
    <location>
        <begin position="660"/>
        <end position="671"/>
    </location>
</feature>
<keyword evidence="5" id="KW-0539">Nucleus</keyword>
<keyword evidence="4" id="KW-0804">Transcription</keyword>
<dbReference type="GO" id="GO:0005634">
    <property type="term" value="C:nucleus"/>
    <property type="evidence" value="ECO:0007669"/>
    <property type="project" value="UniProtKB-SubCell"/>
</dbReference>
<dbReference type="SMART" id="SM01019">
    <property type="entry name" value="B3"/>
    <property type="match status" value="2"/>
</dbReference>
<dbReference type="PANTHER" id="PTHR31391:SF101">
    <property type="entry name" value="B3 DOMAIN-CONTAINING PROTEIN OS01G0234100"/>
    <property type="match status" value="1"/>
</dbReference>
<dbReference type="SUPFAM" id="SSF101936">
    <property type="entry name" value="DNA-binding pseudobarrel domain"/>
    <property type="match status" value="2"/>
</dbReference>
<keyword evidence="10" id="KW-1185">Reference proteome</keyword>
<feature type="coiled-coil region" evidence="6">
    <location>
        <begin position="379"/>
        <end position="434"/>
    </location>
</feature>
<evidence type="ECO:0000256" key="2">
    <source>
        <dbReference type="ARBA" id="ARBA00023015"/>
    </source>
</evidence>
<feature type="compositionally biased region" description="Basic and acidic residues" evidence="7">
    <location>
        <begin position="47"/>
        <end position="61"/>
    </location>
</feature>
<dbReference type="PROSITE" id="PS50863">
    <property type="entry name" value="B3"/>
    <property type="match status" value="2"/>
</dbReference>
<name>A0AAV1D921_OLDCO</name>
<dbReference type="Gene3D" id="2.40.330.10">
    <property type="entry name" value="DNA-binding pseudobarrel domain"/>
    <property type="match status" value="2"/>
</dbReference>
<dbReference type="InterPro" id="IPR003340">
    <property type="entry name" value="B3_DNA-bd"/>
</dbReference>
<evidence type="ECO:0000313" key="9">
    <source>
        <dbReference type="EMBL" id="CAI9104350.1"/>
    </source>
</evidence>
<feature type="domain" description="TF-B3" evidence="8">
    <location>
        <begin position="152"/>
        <end position="244"/>
    </location>
</feature>
<proteinExistence type="predicted"/>
<accession>A0AAV1D921</accession>